<name>A0ABQ9JN52_9CUCU</name>
<evidence type="ECO:0008006" key="3">
    <source>
        <dbReference type="Google" id="ProtNLM"/>
    </source>
</evidence>
<comment type="caution">
    <text evidence="1">The sequence shown here is derived from an EMBL/GenBank/DDBJ whole genome shotgun (WGS) entry which is preliminary data.</text>
</comment>
<dbReference type="EMBL" id="JAPWTJ010000322">
    <property type="protein sequence ID" value="KAJ8979671.1"/>
    <property type="molecule type" value="Genomic_DNA"/>
</dbReference>
<organism evidence="1 2">
    <name type="scientific">Molorchus minor</name>
    <dbReference type="NCBI Taxonomy" id="1323400"/>
    <lineage>
        <taxon>Eukaryota</taxon>
        <taxon>Metazoa</taxon>
        <taxon>Ecdysozoa</taxon>
        <taxon>Arthropoda</taxon>
        <taxon>Hexapoda</taxon>
        <taxon>Insecta</taxon>
        <taxon>Pterygota</taxon>
        <taxon>Neoptera</taxon>
        <taxon>Endopterygota</taxon>
        <taxon>Coleoptera</taxon>
        <taxon>Polyphaga</taxon>
        <taxon>Cucujiformia</taxon>
        <taxon>Chrysomeloidea</taxon>
        <taxon>Cerambycidae</taxon>
        <taxon>Lamiinae</taxon>
        <taxon>Monochamini</taxon>
        <taxon>Molorchus</taxon>
    </lineage>
</organism>
<protein>
    <recommendedName>
        <fullName evidence="3">DNA-directed DNA polymerase</fullName>
    </recommendedName>
</protein>
<dbReference type="Proteomes" id="UP001162164">
    <property type="component" value="Unassembled WGS sequence"/>
</dbReference>
<evidence type="ECO:0000313" key="1">
    <source>
        <dbReference type="EMBL" id="KAJ8979671.1"/>
    </source>
</evidence>
<reference evidence="1" key="1">
    <citation type="journal article" date="2023" name="Insect Mol. Biol.">
        <title>Genome sequencing provides insights into the evolution of gene families encoding plant cell wall-degrading enzymes in longhorned beetles.</title>
        <authorList>
            <person name="Shin N.R."/>
            <person name="Okamura Y."/>
            <person name="Kirsch R."/>
            <person name="Pauchet Y."/>
        </authorList>
    </citation>
    <scope>NUCLEOTIDE SEQUENCE</scope>
    <source>
        <strain evidence="1">MMC_N1</strain>
    </source>
</reference>
<accession>A0ABQ9JN52</accession>
<gene>
    <name evidence="1" type="ORF">NQ317_001071</name>
</gene>
<dbReference type="PANTHER" id="PTHR31511:SF12">
    <property type="entry name" value="RHO TERMINATION FACTOR N-TERMINAL DOMAIN-CONTAINING PROTEIN"/>
    <property type="match status" value="1"/>
</dbReference>
<proteinExistence type="predicted"/>
<dbReference type="SUPFAM" id="SSF54060">
    <property type="entry name" value="His-Me finger endonucleases"/>
    <property type="match status" value="1"/>
</dbReference>
<sequence length="266" mass="30569">MKGINFPVKLRDISKFEELNNISINVYGLESIFEDNKMNIRKNDCNHIYTTTPTTQLRIDKYGREIPKNILQFENFERQMMVPLVVYADFESVLKPIQTCEENPGSSYTNKTFMHEPYSFSYFMKCSFDNSISKFQLYRGPDAAKIFVSTIESDLKEIYNKYLKHAVPMIPLTAAAAEEQSFQDANFCGICGKTFEEDDARVRDHCHLTGRVRPGAAHSVCSLNYKLPNIIPIIFHNIGGYDCHLFIKELCVPGVKVYVLAQNKEK</sequence>
<dbReference type="InterPro" id="IPR044925">
    <property type="entry name" value="His-Me_finger_sf"/>
</dbReference>
<evidence type="ECO:0000313" key="2">
    <source>
        <dbReference type="Proteomes" id="UP001162164"/>
    </source>
</evidence>
<keyword evidence="2" id="KW-1185">Reference proteome</keyword>
<dbReference type="PANTHER" id="PTHR31511">
    <property type="entry name" value="PROTEIN CBG23764"/>
    <property type="match status" value="1"/>
</dbReference>